<dbReference type="GO" id="GO:0005975">
    <property type="term" value="P:carbohydrate metabolic process"/>
    <property type="evidence" value="ECO:0007669"/>
    <property type="project" value="InterPro"/>
</dbReference>
<feature type="domain" description="Erythromycin biosynthesis protein CIII-like C-terminal" evidence="2">
    <location>
        <begin position="294"/>
        <end position="391"/>
    </location>
</feature>
<dbReference type="PANTHER" id="PTHR48050">
    <property type="entry name" value="STEROL 3-BETA-GLUCOSYLTRANSFERASE"/>
    <property type="match status" value="1"/>
</dbReference>
<dbReference type="PANTHER" id="PTHR48050:SF13">
    <property type="entry name" value="STEROL 3-BETA-GLUCOSYLTRANSFERASE UGT80A2"/>
    <property type="match status" value="1"/>
</dbReference>
<dbReference type="GO" id="GO:0008194">
    <property type="term" value="F:UDP-glycosyltransferase activity"/>
    <property type="evidence" value="ECO:0007669"/>
    <property type="project" value="InterPro"/>
</dbReference>
<dbReference type="Pfam" id="PF03033">
    <property type="entry name" value="Glyco_transf_28"/>
    <property type="match status" value="1"/>
</dbReference>
<protein>
    <submittedName>
        <fullName evidence="3">Glycosyl transferase family 1</fullName>
    </submittedName>
</protein>
<dbReference type="Gene3D" id="3.40.50.2000">
    <property type="entry name" value="Glycogen Phosphorylase B"/>
    <property type="match status" value="2"/>
</dbReference>
<dbReference type="Pfam" id="PF06722">
    <property type="entry name" value="EryCIII-like_C"/>
    <property type="match status" value="1"/>
</dbReference>
<name>A0A6S6QTP1_9FIRM</name>
<dbReference type="SUPFAM" id="SSF53756">
    <property type="entry name" value="UDP-Glycosyltransferase/glycogen phosphorylase"/>
    <property type="match status" value="1"/>
</dbReference>
<evidence type="ECO:0000259" key="2">
    <source>
        <dbReference type="Pfam" id="PF06722"/>
    </source>
</evidence>
<proteinExistence type="predicted"/>
<keyword evidence="3" id="KW-0808">Transferase</keyword>
<dbReference type="InterPro" id="IPR010610">
    <property type="entry name" value="EryCIII-like_C"/>
</dbReference>
<dbReference type="RefSeq" id="WP_184093610.1">
    <property type="nucleotide sequence ID" value="NZ_AP023367.1"/>
</dbReference>
<organism evidence="3 4">
    <name type="scientific">Anaerocolumna cellulosilytica</name>
    <dbReference type="NCBI Taxonomy" id="433286"/>
    <lineage>
        <taxon>Bacteria</taxon>
        <taxon>Bacillati</taxon>
        <taxon>Bacillota</taxon>
        <taxon>Clostridia</taxon>
        <taxon>Lachnospirales</taxon>
        <taxon>Lachnospiraceae</taxon>
        <taxon>Anaerocolumna</taxon>
    </lineage>
</organism>
<evidence type="ECO:0000313" key="4">
    <source>
        <dbReference type="Proteomes" id="UP000515561"/>
    </source>
</evidence>
<dbReference type="AlphaFoldDB" id="A0A6S6QTP1"/>
<dbReference type="InterPro" id="IPR002213">
    <property type="entry name" value="UDP_glucos_trans"/>
</dbReference>
<keyword evidence="4" id="KW-1185">Reference proteome</keyword>
<evidence type="ECO:0000313" key="3">
    <source>
        <dbReference type="EMBL" id="BCJ93994.1"/>
    </source>
</evidence>
<gene>
    <name evidence="3" type="ORF">acsn021_15630</name>
</gene>
<sequence length="418" mass="46387">MGKIAIAVIGTHGEVRPLLALAIELKKAGHEVIVCAPPNEKAWITSYGMEFCSTGCNINGLIGNLNGYMGHPVRLLKAVKQTLHSIIDGQFELKDRIKDADLIVGSGEPFAVPSIAEKYGIPFVFLNLVTQFMPSSKYPPTVIPWQNLPRWLNRILWRLVNSLINLSLVKILNEQREKLLLKPVKDIYEHILGSFKTCIIAVNEILDKVPKYNFNYIQTGLWHVPEVVEEEIEPGLIEFLESGPPPVYIGFGSMSDPNPQETSKIIEETINILGCRAIISKGWADLCKNIDVNNTYMIGYIPHYKLFPKVAAVVHHGGAGTVYTAAWAGVPQVLIPHMLDHYYQGALLHKKKLIPRAISRSKLSGKKLASAIREALSNEEIITNSARIGEELRRIDKEGINKAVETLEQVLSGHGSLS</sequence>
<feature type="domain" description="Glycosyltransferase family 28 N-terminal" evidence="1">
    <location>
        <begin position="4"/>
        <end position="125"/>
    </location>
</feature>
<dbReference type="GO" id="GO:0033072">
    <property type="term" value="P:vancomycin biosynthetic process"/>
    <property type="evidence" value="ECO:0007669"/>
    <property type="project" value="UniProtKB-ARBA"/>
</dbReference>
<dbReference type="KEGG" id="acel:acsn021_15630"/>
<reference evidence="3 4" key="1">
    <citation type="journal article" date="2016" name="Int. J. Syst. Evol. Microbiol.">
        <title>Descriptions of Anaerotaenia torta gen. nov., sp. nov. and Anaerocolumna cellulosilytica gen. nov., sp. nov. isolated from a methanogenic reactor of cattle waste.</title>
        <authorList>
            <person name="Uek A."/>
            <person name="Ohtaki Y."/>
            <person name="Kaku N."/>
            <person name="Ueki K."/>
        </authorList>
    </citation>
    <scope>NUCLEOTIDE SEQUENCE [LARGE SCALE GENOMIC DNA]</scope>
    <source>
        <strain evidence="3 4">SN021</strain>
    </source>
</reference>
<dbReference type="InterPro" id="IPR004276">
    <property type="entry name" value="GlycoTrans_28_N"/>
</dbReference>
<dbReference type="EMBL" id="AP023367">
    <property type="protein sequence ID" value="BCJ93994.1"/>
    <property type="molecule type" value="Genomic_DNA"/>
</dbReference>
<dbReference type="InterPro" id="IPR050426">
    <property type="entry name" value="Glycosyltransferase_28"/>
</dbReference>
<evidence type="ECO:0000259" key="1">
    <source>
        <dbReference type="Pfam" id="PF03033"/>
    </source>
</evidence>
<dbReference type="FunFam" id="3.40.50.2000:FF:000009">
    <property type="entry name" value="Sterol 3-beta-glucosyltransferase UGT80A2"/>
    <property type="match status" value="1"/>
</dbReference>
<dbReference type="Proteomes" id="UP000515561">
    <property type="component" value="Chromosome"/>
</dbReference>
<dbReference type="GO" id="GO:0016758">
    <property type="term" value="F:hexosyltransferase activity"/>
    <property type="evidence" value="ECO:0007669"/>
    <property type="project" value="InterPro"/>
</dbReference>
<accession>A0A6S6QTP1</accession>
<dbReference type="CDD" id="cd03784">
    <property type="entry name" value="GT1_Gtf-like"/>
    <property type="match status" value="1"/>
</dbReference>